<feature type="domain" description="Aldehyde dehydrogenase" evidence="5">
    <location>
        <begin position="21"/>
        <end position="497"/>
    </location>
</feature>
<dbReference type="AlphaFoldDB" id="A0AAF1BGK8"/>
<dbReference type="FunFam" id="3.40.309.10:FF:000001">
    <property type="entry name" value="Mitochondrial aldehyde dehydrogenase 2"/>
    <property type="match status" value="1"/>
</dbReference>
<dbReference type="FunFam" id="3.40.605.10:FF:000007">
    <property type="entry name" value="NAD/NADP-dependent betaine aldehyde dehydrogenase"/>
    <property type="match status" value="1"/>
</dbReference>
<dbReference type="SUPFAM" id="SSF53720">
    <property type="entry name" value="ALDH-like"/>
    <property type="match status" value="1"/>
</dbReference>
<keyword evidence="7" id="KW-1185">Reference proteome</keyword>
<evidence type="ECO:0000256" key="4">
    <source>
        <dbReference type="RuleBase" id="RU003345"/>
    </source>
</evidence>
<dbReference type="InterPro" id="IPR016160">
    <property type="entry name" value="Ald_DH_CS_CYS"/>
</dbReference>
<dbReference type="Proteomes" id="UP000827549">
    <property type="component" value="Chromosome 1"/>
</dbReference>
<dbReference type="InterPro" id="IPR016162">
    <property type="entry name" value="Ald_DH_N"/>
</dbReference>
<dbReference type="Gene3D" id="3.40.605.10">
    <property type="entry name" value="Aldehyde Dehydrogenase, Chain A, domain 1"/>
    <property type="match status" value="1"/>
</dbReference>
<dbReference type="InterPro" id="IPR015590">
    <property type="entry name" value="Aldehyde_DH_dom"/>
</dbReference>
<dbReference type="PANTHER" id="PTHR11699">
    <property type="entry name" value="ALDEHYDE DEHYDROGENASE-RELATED"/>
    <property type="match status" value="1"/>
</dbReference>
<dbReference type="GO" id="GO:0019413">
    <property type="term" value="P:acetate biosynthetic process"/>
    <property type="evidence" value="ECO:0007669"/>
    <property type="project" value="UniProtKB-ARBA"/>
</dbReference>
<organism evidence="6 7">
    <name type="scientific">Vanrija pseudolonga</name>
    <dbReference type="NCBI Taxonomy" id="143232"/>
    <lineage>
        <taxon>Eukaryota</taxon>
        <taxon>Fungi</taxon>
        <taxon>Dikarya</taxon>
        <taxon>Basidiomycota</taxon>
        <taxon>Agaricomycotina</taxon>
        <taxon>Tremellomycetes</taxon>
        <taxon>Trichosporonales</taxon>
        <taxon>Trichosporonaceae</taxon>
        <taxon>Vanrija</taxon>
    </lineage>
</organism>
<evidence type="ECO:0000256" key="1">
    <source>
        <dbReference type="ARBA" id="ARBA00009986"/>
    </source>
</evidence>
<dbReference type="InterPro" id="IPR029510">
    <property type="entry name" value="Ald_DH_CS_GLU"/>
</dbReference>
<feature type="active site" evidence="3">
    <location>
        <position position="274"/>
    </location>
</feature>
<dbReference type="GeneID" id="87803309"/>
<dbReference type="Pfam" id="PF00171">
    <property type="entry name" value="Aldedh"/>
    <property type="match status" value="1"/>
</dbReference>
<dbReference type="FunFam" id="3.40.605.10:FF:000026">
    <property type="entry name" value="Aldehyde dehydrogenase, putative"/>
    <property type="match status" value="1"/>
</dbReference>
<dbReference type="EMBL" id="CP086714">
    <property type="protein sequence ID" value="WOO76425.1"/>
    <property type="molecule type" value="Genomic_DNA"/>
</dbReference>
<dbReference type="PROSITE" id="PS00687">
    <property type="entry name" value="ALDEHYDE_DEHYDR_GLU"/>
    <property type="match status" value="1"/>
</dbReference>
<dbReference type="Gene3D" id="3.40.309.10">
    <property type="entry name" value="Aldehyde Dehydrogenase, Chain A, domain 2"/>
    <property type="match status" value="1"/>
</dbReference>
<protein>
    <submittedName>
        <fullName evidence="6">Aldehyde dehydrogenase</fullName>
    </submittedName>
</protein>
<name>A0AAF1BGK8_9TREE</name>
<reference evidence="6" key="1">
    <citation type="submission" date="2023-10" db="EMBL/GenBank/DDBJ databases">
        <authorList>
            <person name="Noh H."/>
        </authorList>
    </citation>
    <scope>NUCLEOTIDE SEQUENCE</scope>
    <source>
        <strain evidence="6">DUCC4014</strain>
    </source>
</reference>
<evidence type="ECO:0000256" key="2">
    <source>
        <dbReference type="ARBA" id="ARBA00023002"/>
    </source>
</evidence>
<keyword evidence="2 4" id="KW-0560">Oxidoreductase</keyword>
<dbReference type="InterPro" id="IPR016161">
    <property type="entry name" value="Ald_DH/histidinol_DH"/>
</dbReference>
<evidence type="ECO:0000313" key="7">
    <source>
        <dbReference type="Proteomes" id="UP000827549"/>
    </source>
</evidence>
<dbReference type="PROSITE" id="PS00070">
    <property type="entry name" value="ALDEHYDE_DEHYDR_CYS"/>
    <property type="match status" value="1"/>
</dbReference>
<dbReference type="RefSeq" id="XP_062622457.1">
    <property type="nucleotide sequence ID" value="XM_062766474.1"/>
</dbReference>
<sequence>MSRFTVSGVSLPSGLFINNEWVQGHGERLQVVNPATEEQIAEIETASREDVDLAVAAARAAFESTWGTWVSGQERGQLLFKLADLVEANIDELAVLERVDGGKPAGWARVDIVDTVACFRYFAGAADKIHGSVVEIDDQRKHAVLRKEPIGVVAQIVPWNYPLLMMAWKVAPALSAGCAIVFKAAEQTPLSTLRFAELVKEAGYPAGAFNLVNGVGAVTGETLSRHLDIDKVGVGASLDAGADARQIAFTGSTATGRRIAVAAAESNLKKVTLELGGKSANIVFAGANLPEAAKWAAFGVYENMGQSCSAGSRVLVQESVYDEFVKLFVAAASAFKVGPTEDEDTFQGPQISKVQFDKILGLIEAGKAAGAKCVLGGARHGTKGYFIQPTVFTDVDMGMRIAQEEIFGPVASIIKFKDEAEAIAIANATEYGLAAAVHTTDYNQVNRVTRRLKAGTVWVNQYVIVSHQIPFGGYKQSGWGRELGMEGLEPYLTTKSVHHYYDEEGFEWPIRLSKL</sequence>
<comment type="similarity">
    <text evidence="1 4">Belongs to the aldehyde dehydrogenase family.</text>
</comment>
<evidence type="ECO:0000313" key="6">
    <source>
        <dbReference type="EMBL" id="WOO76425.1"/>
    </source>
</evidence>
<evidence type="ECO:0000259" key="5">
    <source>
        <dbReference type="Pfam" id="PF00171"/>
    </source>
</evidence>
<proteinExistence type="inferred from homology"/>
<gene>
    <name evidence="6" type="primary">aldA_1</name>
    <name evidence="6" type="ORF">LOC62_01G000047</name>
</gene>
<evidence type="ECO:0000256" key="3">
    <source>
        <dbReference type="PROSITE-ProRule" id="PRU10007"/>
    </source>
</evidence>
<dbReference type="InterPro" id="IPR016163">
    <property type="entry name" value="Ald_DH_C"/>
</dbReference>
<accession>A0AAF1BGK8</accession>
<dbReference type="GO" id="GO:0004030">
    <property type="term" value="F:aldehyde dehydrogenase [NAD(P)+] activity"/>
    <property type="evidence" value="ECO:0007669"/>
    <property type="project" value="UniProtKB-ARBA"/>
</dbReference>